<name>A0A366ENS8_9BACI</name>
<dbReference type="Proteomes" id="UP000252118">
    <property type="component" value="Unassembled WGS sequence"/>
</dbReference>
<dbReference type="EMBL" id="QNRJ01000008">
    <property type="protein sequence ID" value="RBP03626.1"/>
    <property type="molecule type" value="Genomic_DNA"/>
</dbReference>
<dbReference type="GO" id="GO:0016491">
    <property type="term" value="F:oxidoreductase activity"/>
    <property type="evidence" value="ECO:0007669"/>
    <property type="project" value="UniProtKB-KW"/>
</dbReference>
<feature type="compositionally biased region" description="Basic and acidic residues" evidence="6">
    <location>
        <begin position="476"/>
        <end position="493"/>
    </location>
</feature>
<feature type="domain" description="Amine oxidase" evidence="7">
    <location>
        <begin position="10"/>
        <end position="471"/>
    </location>
</feature>
<evidence type="ECO:0000256" key="5">
    <source>
        <dbReference type="RuleBase" id="RU362075"/>
    </source>
</evidence>
<comment type="similarity">
    <text evidence="4">Belongs to the carotenoid/retinoid oxidoreductase family. CrtN subfamily.</text>
</comment>
<dbReference type="RefSeq" id="WP_113969919.1">
    <property type="nucleotide sequence ID" value="NZ_QNRJ01000008.1"/>
</dbReference>
<organism evidence="8 9">
    <name type="scientific">Rossellomorea aquimaris</name>
    <dbReference type="NCBI Taxonomy" id="189382"/>
    <lineage>
        <taxon>Bacteria</taxon>
        <taxon>Bacillati</taxon>
        <taxon>Bacillota</taxon>
        <taxon>Bacilli</taxon>
        <taxon>Bacillales</taxon>
        <taxon>Bacillaceae</taxon>
        <taxon>Rossellomorea</taxon>
    </lineage>
</organism>
<dbReference type="PANTHER" id="PTHR43734:SF1">
    <property type="entry name" value="PHYTOENE DESATURASE"/>
    <property type="match status" value="1"/>
</dbReference>
<dbReference type="NCBIfam" id="TIGR02734">
    <property type="entry name" value="crtI_fam"/>
    <property type="match status" value="1"/>
</dbReference>
<keyword evidence="2 5" id="KW-0125">Carotenoid biosynthesis</keyword>
<evidence type="ECO:0000256" key="3">
    <source>
        <dbReference type="ARBA" id="ARBA00023002"/>
    </source>
</evidence>
<evidence type="ECO:0000259" key="7">
    <source>
        <dbReference type="Pfam" id="PF01593"/>
    </source>
</evidence>
<evidence type="ECO:0000256" key="1">
    <source>
        <dbReference type="ARBA" id="ARBA00004829"/>
    </source>
</evidence>
<sequence>MKTAVVGSGIGGLISGLLLAKDGHEVTIYEKESTIGGRLAFIQEGEYKIDKGPTIVLLPEMLLSILSEAGINTDEIEFVRCDPLYNVHFADGQTYTKYADVDKQYEEIKQQFPGDEDGFLQFMNDMDERFTIGKPQFLESSFLKTKDYLSKETVGSLLKLKAYRNVMGNLKHYFNHEKLQTAYGLQTLYIGGNPYTTPAIYSLVSFSEHQHGIYYIKGGYASLLEHVQQACDRKGVTIKTSLPVTEIETKGDKATHIVLGNHREEIDAVIINGDFPTASKLVKKKAPKPYKPSSGCVLLYMGVDGKFEEKEMHQFYLNEHFSENMEDIFKNKRIPKEPSFYVFNPSKVDSSLAPEGNSVLYVLIPVPVSENLDWKEASESLSHYVLDKMEKKGFNHLRERITWMKVRTPEEAKQEGLYSGGSFGIAPSLGQSGPFRPQVQPFKEKNIFAVGASIHPGGGVPIVMQGAKLVAETFKEHDKTESERKDVTLHEQDLGGIRSL</sequence>
<dbReference type="InterPro" id="IPR002937">
    <property type="entry name" value="Amino_oxidase"/>
</dbReference>
<dbReference type="InterPro" id="IPR014105">
    <property type="entry name" value="Carotenoid/retinoid_OxRdtase"/>
</dbReference>
<evidence type="ECO:0000256" key="2">
    <source>
        <dbReference type="ARBA" id="ARBA00022746"/>
    </source>
</evidence>
<protein>
    <submittedName>
        <fullName evidence="8">Phytoene desaturase</fullName>
    </submittedName>
</protein>
<dbReference type="Gene3D" id="3.50.50.60">
    <property type="entry name" value="FAD/NAD(P)-binding domain"/>
    <property type="match status" value="2"/>
</dbReference>
<comment type="caution">
    <text evidence="8">The sequence shown here is derived from an EMBL/GenBank/DDBJ whole genome shotgun (WGS) entry which is preliminary data.</text>
</comment>
<dbReference type="InterPro" id="IPR036188">
    <property type="entry name" value="FAD/NAD-bd_sf"/>
</dbReference>
<proteinExistence type="inferred from homology"/>
<gene>
    <name evidence="8" type="ORF">DET59_10846</name>
</gene>
<dbReference type="OrthoDB" id="9814556at2"/>
<evidence type="ECO:0000313" key="9">
    <source>
        <dbReference type="Proteomes" id="UP000252118"/>
    </source>
</evidence>
<evidence type="ECO:0000256" key="4">
    <source>
        <dbReference type="ARBA" id="ARBA00038322"/>
    </source>
</evidence>
<evidence type="ECO:0000256" key="6">
    <source>
        <dbReference type="SAM" id="MobiDB-lite"/>
    </source>
</evidence>
<comment type="pathway">
    <text evidence="1 5">Carotenoid biosynthesis.</text>
</comment>
<evidence type="ECO:0000313" key="8">
    <source>
        <dbReference type="EMBL" id="RBP03626.1"/>
    </source>
</evidence>
<reference evidence="8 9" key="1">
    <citation type="submission" date="2018-06" db="EMBL/GenBank/DDBJ databases">
        <title>Freshwater and sediment microbial communities from various areas in North America, analyzing microbe dynamics in response to fracking.</title>
        <authorList>
            <person name="Lamendella R."/>
        </authorList>
    </citation>
    <scope>NUCLEOTIDE SEQUENCE [LARGE SCALE GENOMIC DNA]</scope>
    <source>
        <strain evidence="8 9">97B</strain>
    </source>
</reference>
<dbReference type="GO" id="GO:0016117">
    <property type="term" value="P:carotenoid biosynthetic process"/>
    <property type="evidence" value="ECO:0007669"/>
    <property type="project" value="UniProtKB-KW"/>
</dbReference>
<accession>A0A366ENS8</accession>
<dbReference type="SUPFAM" id="SSF51905">
    <property type="entry name" value="FAD/NAD(P)-binding domain"/>
    <property type="match status" value="1"/>
</dbReference>
<feature type="region of interest" description="Disordered" evidence="6">
    <location>
        <begin position="476"/>
        <end position="500"/>
    </location>
</feature>
<dbReference type="Pfam" id="PF01593">
    <property type="entry name" value="Amino_oxidase"/>
    <property type="match status" value="1"/>
</dbReference>
<keyword evidence="3 5" id="KW-0560">Oxidoreductase</keyword>
<dbReference type="PANTHER" id="PTHR43734">
    <property type="entry name" value="PHYTOENE DESATURASE"/>
    <property type="match status" value="1"/>
</dbReference>
<dbReference type="AlphaFoldDB" id="A0A366ENS8"/>